<feature type="compositionally biased region" description="Basic residues" evidence="1">
    <location>
        <begin position="257"/>
        <end position="267"/>
    </location>
</feature>
<feature type="compositionally biased region" description="Basic residues" evidence="1">
    <location>
        <begin position="28"/>
        <end position="44"/>
    </location>
</feature>
<feature type="region of interest" description="Disordered" evidence="1">
    <location>
        <begin position="531"/>
        <end position="580"/>
    </location>
</feature>
<feature type="region of interest" description="Disordered" evidence="1">
    <location>
        <begin position="1"/>
        <end position="109"/>
    </location>
</feature>
<feature type="compositionally biased region" description="Low complexity" evidence="1">
    <location>
        <begin position="687"/>
        <end position="706"/>
    </location>
</feature>
<gene>
    <name evidence="2" type="ORF">SEMRO_1729_G294030.1</name>
</gene>
<evidence type="ECO:0000313" key="3">
    <source>
        <dbReference type="Proteomes" id="UP001153069"/>
    </source>
</evidence>
<feature type="compositionally biased region" description="Acidic residues" evidence="1">
    <location>
        <begin position="615"/>
        <end position="629"/>
    </location>
</feature>
<feature type="compositionally biased region" description="Low complexity" evidence="1">
    <location>
        <begin position="79"/>
        <end position="90"/>
    </location>
</feature>
<feature type="compositionally biased region" description="Low complexity" evidence="1">
    <location>
        <begin position="7"/>
        <end position="16"/>
    </location>
</feature>
<feature type="region of interest" description="Disordered" evidence="1">
    <location>
        <begin position="249"/>
        <end position="338"/>
    </location>
</feature>
<feature type="compositionally biased region" description="Polar residues" evidence="1">
    <location>
        <begin position="399"/>
        <end position="412"/>
    </location>
</feature>
<feature type="region of interest" description="Disordered" evidence="1">
    <location>
        <begin position="686"/>
        <end position="731"/>
    </location>
</feature>
<feature type="compositionally biased region" description="Pro residues" evidence="1">
    <location>
        <begin position="716"/>
        <end position="727"/>
    </location>
</feature>
<dbReference type="EMBL" id="CAICTM010001727">
    <property type="protein sequence ID" value="CAB9525806.1"/>
    <property type="molecule type" value="Genomic_DNA"/>
</dbReference>
<dbReference type="AlphaFoldDB" id="A0A9N8HTZ1"/>
<feature type="compositionally biased region" description="Polar residues" evidence="1">
    <location>
        <begin position="602"/>
        <end position="612"/>
    </location>
</feature>
<comment type="caution">
    <text evidence="2">The sequence shown here is derived from an EMBL/GenBank/DDBJ whole genome shotgun (WGS) entry which is preliminary data.</text>
</comment>
<feature type="compositionally biased region" description="Acidic residues" evidence="1">
    <location>
        <begin position="568"/>
        <end position="580"/>
    </location>
</feature>
<feature type="compositionally biased region" description="Polar residues" evidence="1">
    <location>
        <begin position="268"/>
        <end position="293"/>
    </location>
</feature>
<reference evidence="2" key="1">
    <citation type="submission" date="2020-06" db="EMBL/GenBank/DDBJ databases">
        <authorList>
            <consortium name="Plant Systems Biology data submission"/>
        </authorList>
    </citation>
    <scope>NUCLEOTIDE SEQUENCE</scope>
    <source>
        <strain evidence="2">D6</strain>
    </source>
</reference>
<accession>A0A9N8HTZ1</accession>
<organism evidence="2 3">
    <name type="scientific">Seminavis robusta</name>
    <dbReference type="NCBI Taxonomy" id="568900"/>
    <lineage>
        <taxon>Eukaryota</taxon>
        <taxon>Sar</taxon>
        <taxon>Stramenopiles</taxon>
        <taxon>Ochrophyta</taxon>
        <taxon>Bacillariophyta</taxon>
        <taxon>Bacillariophyceae</taxon>
        <taxon>Bacillariophycidae</taxon>
        <taxon>Naviculales</taxon>
        <taxon>Naviculaceae</taxon>
        <taxon>Seminavis</taxon>
    </lineage>
</organism>
<evidence type="ECO:0000256" key="1">
    <source>
        <dbReference type="SAM" id="MobiDB-lite"/>
    </source>
</evidence>
<dbReference type="Proteomes" id="UP001153069">
    <property type="component" value="Unassembled WGS sequence"/>
</dbReference>
<proteinExistence type="predicted"/>
<keyword evidence="3" id="KW-1185">Reference proteome</keyword>
<feature type="region of interest" description="Disordered" evidence="1">
    <location>
        <begin position="397"/>
        <end position="497"/>
    </location>
</feature>
<sequence>MHYPLHAAAGSSSEEGLSMPSYPQQVAQHRHVRKQRRRRRKHKQPKESHAKPLPMPLQPEQHDDTPQVLLWQSSKRRGSSGSLSSCSSSSDIGNAAARSRDDEEEERCLSTSTNEIFRQQAYDRQAPSSATSSELLVEQLVGDAIVEREEEEEQEKVVDLLGPIGPQWYQLEYWKERFTSHCCLPRRRRSSSAQHHMRRLSTQSHYLDYRPTYLGYTADQNPWLQQPQPYYVMPWPQQQQQIVSPMADSPMQLYPHHPYHHHHHHHSWQQQSARQSNNFVSPEPSSTNPNNKELSQDEQLMEELFSHNAPNSNPTSTPNPDNTNRKSHVRTASSLPEAAFMTTPEDQFGGFMRTVGGANADNQSVSSLESDLQSDYYYWKNNNNNVALQQQYGKVVLPENNNEGNPAFSNRISKLRGRSPSPRPSSKPPVAPPRRGAKQHRAQHTNSTMASTALPPLPSPQPFSPPPLLQQPPSRDLTRSFSEASANTNGSRHRRGGTVCEFSFESLITNSPRTKRSNSLPLEVQIQVHYAPTPTGNNNAPSRWRLDSNGDDSLVFLDKPKKSRPAPEEEETGYISPLEEEQFLNGSVIHAVPKSASDMDASPQTSTSNPQDSLCGDDDEDYNDNEMDDSIVGTPTKKKPHGGESAASSPFSKLKDDAPLMSAGESWMLQWCNHDTTAVADVPFSAVTPTQSPSNSSTNTSRSSRSVVRRRVAKPPKSPLSQEPPAPGDKARLEYLPKNLALEQKWRTNHAETSAQGVAAVSGWIAFGFGDSLLEKLQDDGAHLDRGDIAYIIAPSASNKLWVSSKADGTFDNLVDWQDCRVEVHEISRLRGRAVVVKRQDQAVCTLLPVCLAEHYDGSPQLFDPTQCFPHGDYLPDEQQYTTMHIMFALDSLLKANQTWMY</sequence>
<evidence type="ECO:0000313" key="2">
    <source>
        <dbReference type="EMBL" id="CAB9525806.1"/>
    </source>
</evidence>
<feature type="compositionally biased region" description="Low complexity" evidence="1">
    <location>
        <begin position="306"/>
        <end position="322"/>
    </location>
</feature>
<feature type="compositionally biased region" description="Pro residues" evidence="1">
    <location>
        <begin position="455"/>
        <end position="470"/>
    </location>
</feature>
<feature type="region of interest" description="Disordered" evidence="1">
    <location>
        <begin position="595"/>
        <end position="657"/>
    </location>
</feature>
<protein>
    <submittedName>
        <fullName evidence="2">Uncharacterized protein</fullName>
    </submittedName>
</protein>
<name>A0A9N8HTZ1_9STRA</name>
<feature type="compositionally biased region" description="Pro residues" evidence="1">
    <location>
        <begin position="421"/>
        <end position="432"/>
    </location>
</feature>
<feature type="compositionally biased region" description="Polar residues" evidence="1">
    <location>
        <begin position="479"/>
        <end position="490"/>
    </location>
</feature>